<feature type="compositionally biased region" description="Basic and acidic residues" evidence="1">
    <location>
        <begin position="116"/>
        <end position="145"/>
    </location>
</feature>
<evidence type="ECO:0000256" key="1">
    <source>
        <dbReference type="SAM" id="MobiDB-lite"/>
    </source>
</evidence>
<gene>
    <name evidence="2" type="ORF">M404DRAFT_20351</name>
</gene>
<dbReference type="Proteomes" id="UP000054217">
    <property type="component" value="Unassembled WGS sequence"/>
</dbReference>
<sequence>MQCGTPQAVPTGGPTYKPFHPYAKIALDTLSQAETCQKMARREAKHQGPLPTPPPSHPRASSHVKDASDTTAFPIEDTTVEEPTPPVSPTKRFLSSSAGALVGFFNKITCGALRENTGRKRGREEDEKDGEDNHNHNHNKSEDVSTLRPNLFRVRKRRREVDLEREQLGCDSNEATDDMQGPGTDDRADGEGERDDNDNDREVFCGAVSSEGGEDGEETFSNVSICTTDDQATEEFGPAVGDSARVEPGEGEEREDEGDLIVMKGKNKVRTEFGVSGISGRELPPRLLTSTRDPLNPRSQEPSRT</sequence>
<feature type="region of interest" description="Disordered" evidence="1">
    <location>
        <begin position="113"/>
        <end position="305"/>
    </location>
</feature>
<dbReference type="EMBL" id="KN831949">
    <property type="protein sequence ID" value="KIO11736.1"/>
    <property type="molecule type" value="Genomic_DNA"/>
</dbReference>
<evidence type="ECO:0000313" key="2">
    <source>
        <dbReference type="EMBL" id="KIO11736.1"/>
    </source>
</evidence>
<dbReference type="HOGENOM" id="CLU_038961_0_0_1"/>
<evidence type="ECO:0000313" key="3">
    <source>
        <dbReference type="Proteomes" id="UP000054217"/>
    </source>
</evidence>
<feature type="compositionally biased region" description="Polar residues" evidence="1">
    <location>
        <begin position="288"/>
        <end position="305"/>
    </location>
</feature>
<dbReference type="OrthoDB" id="2708995at2759"/>
<feature type="compositionally biased region" description="Polar residues" evidence="1">
    <location>
        <begin position="219"/>
        <end position="230"/>
    </location>
</feature>
<protein>
    <submittedName>
        <fullName evidence="2">Uncharacterized protein</fullName>
    </submittedName>
</protein>
<dbReference type="AlphaFoldDB" id="A0A0C3PRM9"/>
<dbReference type="InParanoid" id="A0A0C3PRM9"/>
<reference evidence="2 3" key="1">
    <citation type="submission" date="2014-04" db="EMBL/GenBank/DDBJ databases">
        <authorList>
            <consortium name="DOE Joint Genome Institute"/>
            <person name="Kuo A."/>
            <person name="Kohler A."/>
            <person name="Costa M.D."/>
            <person name="Nagy L.G."/>
            <person name="Floudas D."/>
            <person name="Copeland A."/>
            <person name="Barry K.W."/>
            <person name="Cichocki N."/>
            <person name="Veneault-Fourrey C."/>
            <person name="LaButti K."/>
            <person name="Lindquist E.A."/>
            <person name="Lipzen A."/>
            <person name="Lundell T."/>
            <person name="Morin E."/>
            <person name="Murat C."/>
            <person name="Sun H."/>
            <person name="Tunlid A."/>
            <person name="Henrissat B."/>
            <person name="Grigoriev I.V."/>
            <person name="Hibbett D.S."/>
            <person name="Martin F."/>
            <person name="Nordberg H.P."/>
            <person name="Cantor M.N."/>
            <person name="Hua S.X."/>
        </authorList>
    </citation>
    <scope>NUCLEOTIDE SEQUENCE [LARGE SCALE GENOMIC DNA]</scope>
    <source>
        <strain evidence="2 3">Marx 270</strain>
    </source>
</reference>
<feature type="compositionally biased region" description="Basic and acidic residues" evidence="1">
    <location>
        <begin position="159"/>
        <end position="168"/>
    </location>
</feature>
<name>A0A0C3PRM9_PISTI</name>
<proteinExistence type="predicted"/>
<keyword evidence="3" id="KW-1185">Reference proteome</keyword>
<reference evidence="3" key="2">
    <citation type="submission" date="2015-01" db="EMBL/GenBank/DDBJ databases">
        <title>Evolutionary Origins and Diversification of the Mycorrhizal Mutualists.</title>
        <authorList>
            <consortium name="DOE Joint Genome Institute"/>
            <consortium name="Mycorrhizal Genomics Consortium"/>
            <person name="Kohler A."/>
            <person name="Kuo A."/>
            <person name="Nagy L.G."/>
            <person name="Floudas D."/>
            <person name="Copeland A."/>
            <person name="Barry K.W."/>
            <person name="Cichocki N."/>
            <person name="Veneault-Fourrey C."/>
            <person name="LaButti K."/>
            <person name="Lindquist E.A."/>
            <person name="Lipzen A."/>
            <person name="Lundell T."/>
            <person name="Morin E."/>
            <person name="Murat C."/>
            <person name="Riley R."/>
            <person name="Ohm R."/>
            <person name="Sun H."/>
            <person name="Tunlid A."/>
            <person name="Henrissat B."/>
            <person name="Grigoriev I.V."/>
            <person name="Hibbett D.S."/>
            <person name="Martin F."/>
        </authorList>
    </citation>
    <scope>NUCLEOTIDE SEQUENCE [LARGE SCALE GENOMIC DNA]</scope>
    <source>
        <strain evidence="3">Marx 270</strain>
    </source>
</reference>
<accession>A0A0C3PRM9</accession>
<feature type="compositionally biased region" description="Acidic residues" evidence="1">
    <location>
        <begin position="249"/>
        <end position="259"/>
    </location>
</feature>
<feature type="region of interest" description="Disordered" evidence="1">
    <location>
        <begin position="36"/>
        <end position="93"/>
    </location>
</feature>
<organism evidence="2 3">
    <name type="scientific">Pisolithus tinctorius Marx 270</name>
    <dbReference type="NCBI Taxonomy" id="870435"/>
    <lineage>
        <taxon>Eukaryota</taxon>
        <taxon>Fungi</taxon>
        <taxon>Dikarya</taxon>
        <taxon>Basidiomycota</taxon>
        <taxon>Agaricomycotina</taxon>
        <taxon>Agaricomycetes</taxon>
        <taxon>Agaricomycetidae</taxon>
        <taxon>Boletales</taxon>
        <taxon>Sclerodermatineae</taxon>
        <taxon>Pisolithaceae</taxon>
        <taxon>Pisolithus</taxon>
    </lineage>
</organism>